<reference evidence="14" key="1">
    <citation type="submission" date="2022-03" db="EMBL/GenBank/DDBJ databases">
        <authorList>
            <person name="Sayadi A."/>
        </authorList>
    </citation>
    <scope>NUCLEOTIDE SEQUENCE</scope>
</reference>
<dbReference type="FunFam" id="1.10.8.60:FF:000062">
    <property type="entry name" value="Origin recognition complex subunit 1"/>
    <property type="match status" value="1"/>
</dbReference>
<comment type="subcellular location">
    <subcellularLocation>
        <location evidence="1 11">Nucleus</location>
    </subcellularLocation>
</comment>
<accession>A0A9P0Q077</accession>
<feature type="compositionally biased region" description="Basic and acidic residues" evidence="12">
    <location>
        <begin position="300"/>
        <end position="311"/>
    </location>
</feature>
<dbReference type="InterPro" id="IPR015163">
    <property type="entry name" value="Cdc6_C"/>
</dbReference>
<evidence type="ECO:0000256" key="4">
    <source>
        <dbReference type="ARBA" id="ARBA00022705"/>
    </source>
</evidence>
<comment type="similarity">
    <text evidence="2 11">Belongs to the ORC1 family.</text>
</comment>
<evidence type="ECO:0000256" key="6">
    <source>
        <dbReference type="ARBA" id="ARBA00022741"/>
    </source>
</evidence>
<dbReference type="SUPFAM" id="SSF52540">
    <property type="entry name" value="P-loop containing nucleoside triphosphate hydrolases"/>
    <property type="match status" value="1"/>
</dbReference>
<dbReference type="InterPro" id="IPR027417">
    <property type="entry name" value="P-loop_NTPase"/>
</dbReference>
<comment type="function">
    <text evidence="11">Component of the origin recognition complex (ORC) that binds origins of replication. DNA-binding is ATP-dependent, however specific DNA sequences that define origins of replication have not been identified so far. ORC is required to assemble the pre-replication complex necessary to initiate DNA replication.</text>
</comment>
<feature type="domain" description="AAA+ ATPase" evidence="13">
    <location>
        <begin position="627"/>
        <end position="774"/>
    </location>
</feature>
<dbReference type="CDD" id="cd00009">
    <property type="entry name" value="AAA"/>
    <property type="match status" value="1"/>
</dbReference>
<evidence type="ECO:0000313" key="15">
    <source>
        <dbReference type="Proteomes" id="UP001152888"/>
    </source>
</evidence>
<evidence type="ECO:0000256" key="9">
    <source>
        <dbReference type="ARBA" id="ARBA00023125"/>
    </source>
</evidence>
<dbReference type="Proteomes" id="UP001152888">
    <property type="component" value="Unassembled WGS sequence"/>
</dbReference>
<dbReference type="GO" id="GO:0006270">
    <property type="term" value="P:DNA replication initiation"/>
    <property type="evidence" value="ECO:0007669"/>
    <property type="project" value="TreeGrafter"/>
</dbReference>
<dbReference type="GO" id="GO:0046872">
    <property type="term" value="F:metal ion binding"/>
    <property type="evidence" value="ECO:0007669"/>
    <property type="project" value="UniProtKB-KW"/>
</dbReference>
<comment type="caution">
    <text evidence="14">The sequence shown here is derived from an EMBL/GenBank/DDBJ whole genome shotgun (WGS) entry which is preliminary data.</text>
</comment>
<dbReference type="GO" id="GO:0003688">
    <property type="term" value="F:DNA replication origin binding"/>
    <property type="evidence" value="ECO:0007669"/>
    <property type="project" value="TreeGrafter"/>
</dbReference>
<dbReference type="SMART" id="SM00382">
    <property type="entry name" value="AAA"/>
    <property type="match status" value="1"/>
</dbReference>
<dbReference type="InterPro" id="IPR050311">
    <property type="entry name" value="ORC1/CDC6"/>
</dbReference>
<feature type="compositionally biased region" description="Basic and acidic residues" evidence="12">
    <location>
        <begin position="528"/>
        <end position="540"/>
    </location>
</feature>
<sequence length="954" mass="108063">MGKDKKTNVICSSNVVVLKDSLRDCDFHCCRINTKCYSSISISDETYTLEDLVLIDDQDGQAVCKILCIYQEKEVLALVKKYIFADRIKNMFYKEGLNFDKENEVVEDLSADYIIDVSDIKEKCALILLHEEEDPHFLSYSSLNPSTTFVCRYSLKSKKLVPVLELVNSPLMNITKSAKRRLQSESTPTSYVDNFKNESTENETLFSPRQRNSVRRNLNKSFGSSPQDNTIKSILEYSVVNSSGDESDIPTVVKLRISRRALRENVRESPKTRKSSRQKPRISYADYMSPIKKTPRKRNKDSTSTDEDRPSAKLVYSPEKSRDSSATNRAVAEIEGTPGRKKKVSSSETPRDCSAVYTPSKGEGVIKMKGTPGRKKSVIQTEKKEITEEMDSVVQTETRKLPKYLEASPVTTNRGRPNKSTYIIEKKDNLDDSLRTSILKVHLKKTNLEDMFNDDRNKSGEEDAETESNAPRTPRSKRKPRRAEDSESESYLPSSPPKTPRTRRSALQRSIEKCFTTRRQQKSVLIKDPVEKTPKAEPKTPRTPRSRTAPNTPNTPKTPRNISKLIKEGIITPSMKERSRIIEGDGTPLMRARSQLHVSYVPKSLPCRENEYEGIYSFLEGKLQDECGGCMYISGVPGTGKTATVTSVINDLQENKKVPSFTFVSINGMRLTEPRQAYVEIYKQLKGKTVPWEQAQSMLDEMFVKSKKMKPIIMLVDELDILCNKRQDVVYNLLDWPTKAKNQLMVVTIANTMDLPERLLMSRVTSRLGLTRLTFQPYTYKQLQEIVTMRLCGTDSFNPDAVQFVARKVASVSGDARRALDICRRATEIAEMEGKGQLVGMNHVNDALNMMITQPRVRAIKSCSRLQQLILQAIVAEMERTGIEETSFNDVFKMLMSCCAIDGFQRVSITIALSAVAKLSACRLILTDPKCCDIYQRIILNVSADDVYYALKND</sequence>
<proteinExistence type="inferred from homology"/>
<dbReference type="Gene3D" id="1.10.8.60">
    <property type="match status" value="1"/>
</dbReference>
<keyword evidence="10 11" id="KW-0539">Nucleus</keyword>
<keyword evidence="15" id="KW-1185">Reference proteome</keyword>
<keyword evidence="7 11" id="KW-0067">ATP-binding</keyword>
<dbReference type="AlphaFoldDB" id="A0A9P0Q077"/>
<keyword evidence="8" id="KW-0460">Magnesium</keyword>
<dbReference type="EMBL" id="CAKOFQ010007420">
    <property type="protein sequence ID" value="CAH2000718.1"/>
    <property type="molecule type" value="Genomic_DNA"/>
</dbReference>
<dbReference type="InterPro" id="IPR043151">
    <property type="entry name" value="BAH_sf"/>
</dbReference>
<keyword evidence="6 11" id="KW-0547">Nucleotide-binding</keyword>
<evidence type="ECO:0000256" key="1">
    <source>
        <dbReference type="ARBA" id="ARBA00004123"/>
    </source>
</evidence>
<dbReference type="PANTHER" id="PTHR10763">
    <property type="entry name" value="CELL DIVISION CONTROL PROTEIN 6-RELATED"/>
    <property type="match status" value="1"/>
</dbReference>
<dbReference type="GO" id="GO:0016887">
    <property type="term" value="F:ATP hydrolysis activity"/>
    <property type="evidence" value="ECO:0007669"/>
    <property type="project" value="InterPro"/>
</dbReference>
<organism evidence="14 15">
    <name type="scientific">Acanthoscelides obtectus</name>
    <name type="common">Bean weevil</name>
    <name type="synonym">Bruchus obtectus</name>
    <dbReference type="NCBI Taxonomy" id="200917"/>
    <lineage>
        <taxon>Eukaryota</taxon>
        <taxon>Metazoa</taxon>
        <taxon>Ecdysozoa</taxon>
        <taxon>Arthropoda</taxon>
        <taxon>Hexapoda</taxon>
        <taxon>Insecta</taxon>
        <taxon>Pterygota</taxon>
        <taxon>Neoptera</taxon>
        <taxon>Endopterygota</taxon>
        <taxon>Coleoptera</taxon>
        <taxon>Polyphaga</taxon>
        <taxon>Cucujiformia</taxon>
        <taxon>Chrysomeloidea</taxon>
        <taxon>Chrysomelidae</taxon>
        <taxon>Bruchinae</taxon>
        <taxon>Bruchini</taxon>
        <taxon>Acanthoscelides</taxon>
    </lineage>
</organism>
<dbReference type="InterPro" id="IPR041083">
    <property type="entry name" value="AAA_lid_10"/>
</dbReference>
<dbReference type="GO" id="GO:0005524">
    <property type="term" value="F:ATP binding"/>
    <property type="evidence" value="ECO:0007669"/>
    <property type="project" value="UniProtKB-KW"/>
</dbReference>
<evidence type="ECO:0000256" key="8">
    <source>
        <dbReference type="ARBA" id="ARBA00022842"/>
    </source>
</evidence>
<dbReference type="FunFam" id="3.40.50.300:FF:000199">
    <property type="entry name" value="Origin recognition complex subunit 1"/>
    <property type="match status" value="1"/>
</dbReference>
<evidence type="ECO:0000256" key="10">
    <source>
        <dbReference type="ARBA" id="ARBA00023242"/>
    </source>
</evidence>
<keyword evidence="4 11" id="KW-0235">DNA replication</keyword>
<dbReference type="Pfam" id="PF17872">
    <property type="entry name" value="AAA_lid_10"/>
    <property type="match status" value="1"/>
</dbReference>
<evidence type="ECO:0000256" key="11">
    <source>
        <dbReference type="RuleBase" id="RU365058"/>
    </source>
</evidence>
<evidence type="ECO:0000256" key="7">
    <source>
        <dbReference type="ARBA" id="ARBA00022840"/>
    </source>
</evidence>
<feature type="region of interest" description="Disordered" evidence="12">
    <location>
        <begin position="451"/>
        <end position="560"/>
    </location>
</feature>
<feature type="compositionally biased region" description="Low complexity" evidence="12">
    <location>
        <begin position="548"/>
        <end position="560"/>
    </location>
</feature>
<dbReference type="OrthoDB" id="1926878at2759"/>
<dbReference type="GO" id="GO:0033314">
    <property type="term" value="P:mitotic DNA replication checkpoint signaling"/>
    <property type="evidence" value="ECO:0007669"/>
    <property type="project" value="TreeGrafter"/>
</dbReference>
<dbReference type="Pfam" id="PF09079">
    <property type="entry name" value="WHD_Cdc6"/>
    <property type="match status" value="1"/>
</dbReference>
<gene>
    <name evidence="14" type="ORF">ACAOBT_LOCUS25753</name>
</gene>
<feature type="region of interest" description="Disordered" evidence="12">
    <location>
        <begin position="179"/>
        <end position="226"/>
    </location>
</feature>
<dbReference type="GO" id="GO:0005664">
    <property type="term" value="C:nuclear origin of replication recognition complex"/>
    <property type="evidence" value="ECO:0007669"/>
    <property type="project" value="TreeGrafter"/>
</dbReference>
<name>A0A9P0Q077_ACAOB</name>
<dbReference type="Gene3D" id="2.30.30.490">
    <property type="match status" value="1"/>
</dbReference>
<keyword evidence="5" id="KW-0479">Metal-binding</keyword>
<evidence type="ECO:0000256" key="3">
    <source>
        <dbReference type="ARBA" id="ARBA00019081"/>
    </source>
</evidence>
<dbReference type="Gene3D" id="3.40.50.300">
    <property type="entry name" value="P-loop containing nucleotide triphosphate hydrolases"/>
    <property type="match status" value="1"/>
</dbReference>
<dbReference type="InterPro" id="IPR003593">
    <property type="entry name" value="AAA+_ATPase"/>
</dbReference>
<evidence type="ECO:0000256" key="2">
    <source>
        <dbReference type="ARBA" id="ARBA00008398"/>
    </source>
</evidence>
<dbReference type="Pfam" id="PF00004">
    <property type="entry name" value="AAA"/>
    <property type="match status" value="1"/>
</dbReference>
<evidence type="ECO:0000259" key="13">
    <source>
        <dbReference type="SMART" id="SM00382"/>
    </source>
</evidence>
<dbReference type="InterPro" id="IPR003959">
    <property type="entry name" value="ATPase_AAA_core"/>
</dbReference>
<feature type="region of interest" description="Disordered" evidence="12">
    <location>
        <begin position="263"/>
        <end position="358"/>
    </location>
</feature>
<evidence type="ECO:0000313" key="14">
    <source>
        <dbReference type="EMBL" id="CAH2000718.1"/>
    </source>
</evidence>
<comment type="subunit">
    <text evidence="11">ORC is composed of six subunits.</text>
</comment>
<keyword evidence="9 11" id="KW-0238">DNA-binding</keyword>
<evidence type="ECO:0000256" key="12">
    <source>
        <dbReference type="SAM" id="MobiDB-lite"/>
    </source>
</evidence>
<dbReference type="PANTHER" id="PTHR10763:SF23">
    <property type="entry name" value="ORIGIN RECOGNITION COMPLEX SUBUNIT 1"/>
    <property type="match status" value="1"/>
</dbReference>
<protein>
    <recommendedName>
        <fullName evidence="3 11">Origin recognition complex subunit 1</fullName>
    </recommendedName>
</protein>
<feature type="compositionally biased region" description="Polar residues" evidence="12">
    <location>
        <begin position="202"/>
        <end position="211"/>
    </location>
</feature>
<evidence type="ECO:0000256" key="5">
    <source>
        <dbReference type="ARBA" id="ARBA00022723"/>
    </source>
</evidence>